<dbReference type="Proteomes" id="UP000016487">
    <property type="component" value="Unassembled WGS sequence"/>
</dbReference>
<protein>
    <recommendedName>
        <fullName evidence="4">HTH araC/xylS-type domain-containing protein</fullName>
    </recommendedName>
</protein>
<keyword evidence="2" id="KW-0238">DNA-binding</keyword>
<proteinExistence type="predicted"/>
<dbReference type="RefSeq" id="WP_010364167.1">
    <property type="nucleotide sequence ID" value="NZ_AHBZ03000022.1"/>
</dbReference>
<evidence type="ECO:0000256" key="3">
    <source>
        <dbReference type="ARBA" id="ARBA00023163"/>
    </source>
</evidence>
<dbReference type="PANTHER" id="PTHR46796:SF6">
    <property type="entry name" value="ARAC SUBFAMILY"/>
    <property type="match status" value="1"/>
</dbReference>
<keyword evidence="1" id="KW-0805">Transcription regulation</keyword>
<comment type="caution">
    <text evidence="5">The sequence shown here is derived from an EMBL/GenBank/DDBJ whole genome shotgun (WGS) entry which is preliminary data.</text>
</comment>
<dbReference type="InterPro" id="IPR018060">
    <property type="entry name" value="HTH_AraC"/>
</dbReference>
<dbReference type="PANTHER" id="PTHR46796">
    <property type="entry name" value="HTH-TYPE TRANSCRIPTIONAL ACTIVATOR RHAS-RELATED"/>
    <property type="match status" value="1"/>
</dbReference>
<dbReference type="AlphaFoldDB" id="A0AAD4AGY9"/>
<dbReference type="GO" id="GO:0043565">
    <property type="term" value="F:sequence-specific DNA binding"/>
    <property type="evidence" value="ECO:0007669"/>
    <property type="project" value="InterPro"/>
</dbReference>
<name>A0AAD4AGY9_9GAMM</name>
<gene>
    <name evidence="5" type="ORF">PCIT_a3290</name>
</gene>
<dbReference type="PROSITE" id="PS01124">
    <property type="entry name" value="HTH_ARAC_FAMILY_2"/>
    <property type="match status" value="1"/>
</dbReference>
<feature type="domain" description="HTH araC/xylS-type" evidence="4">
    <location>
        <begin position="132"/>
        <end position="235"/>
    </location>
</feature>
<keyword evidence="3" id="KW-0804">Transcription</keyword>
<reference evidence="5" key="1">
    <citation type="journal article" date="2012" name="J. Bacteriol.">
        <title>Genome sequences of type strains of seven species of the marine bacterium Pseudoalteromonas.</title>
        <authorList>
            <person name="Xie B.B."/>
            <person name="Shu Y.L."/>
            <person name="Qin Q.L."/>
            <person name="Rong J.C."/>
            <person name="Zhang X.Y."/>
            <person name="Chen X.L."/>
            <person name="Shi M."/>
            <person name="He H.L."/>
            <person name="Zhou B.C."/>
            <person name="Zhang Y.Z."/>
        </authorList>
    </citation>
    <scope>NUCLEOTIDE SEQUENCE</scope>
    <source>
        <strain evidence="5">DSM 8771</strain>
    </source>
</reference>
<evidence type="ECO:0000256" key="1">
    <source>
        <dbReference type="ARBA" id="ARBA00023015"/>
    </source>
</evidence>
<dbReference type="SUPFAM" id="SSF46689">
    <property type="entry name" value="Homeodomain-like"/>
    <property type="match status" value="1"/>
</dbReference>
<reference evidence="5" key="2">
    <citation type="submission" date="2015-03" db="EMBL/GenBank/DDBJ databases">
        <title>Genome sequence of Pseudoalteromonas citrea.</title>
        <authorList>
            <person name="Xie B.-B."/>
            <person name="Rong J.-C."/>
            <person name="Qin Q.-L."/>
            <person name="Zhang Y.-Z."/>
        </authorList>
    </citation>
    <scope>NUCLEOTIDE SEQUENCE</scope>
    <source>
        <strain evidence="5">DSM 8771</strain>
    </source>
</reference>
<evidence type="ECO:0000313" key="5">
    <source>
        <dbReference type="EMBL" id="KAF7768792.1"/>
    </source>
</evidence>
<dbReference type="EMBL" id="AHBZ03000022">
    <property type="protein sequence ID" value="KAF7768792.1"/>
    <property type="molecule type" value="Genomic_DNA"/>
</dbReference>
<dbReference type="SMART" id="SM00342">
    <property type="entry name" value="HTH_ARAC"/>
    <property type="match status" value="1"/>
</dbReference>
<dbReference type="Gene3D" id="1.10.10.60">
    <property type="entry name" value="Homeodomain-like"/>
    <property type="match status" value="1"/>
</dbReference>
<dbReference type="GO" id="GO:0003700">
    <property type="term" value="F:DNA-binding transcription factor activity"/>
    <property type="evidence" value="ECO:0007669"/>
    <property type="project" value="InterPro"/>
</dbReference>
<dbReference type="Pfam" id="PF12833">
    <property type="entry name" value="HTH_18"/>
    <property type="match status" value="1"/>
</dbReference>
<evidence type="ECO:0000313" key="6">
    <source>
        <dbReference type="Proteomes" id="UP000016487"/>
    </source>
</evidence>
<evidence type="ECO:0000259" key="4">
    <source>
        <dbReference type="PROSITE" id="PS01124"/>
    </source>
</evidence>
<dbReference type="InterPro" id="IPR050204">
    <property type="entry name" value="AraC_XylS_family_regulators"/>
</dbReference>
<accession>A0AAD4AGY9</accession>
<sequence length="239" mass="26733">MPTVIIEPGILAVQTHVLDTTSHQHTLQQITLPIGSVHLNVTTAQGIQSYNNTAIIIKESVPHQLTMHAGWVILIEPTSQVGLQVSAMLAGQEAYLLNIPHAPDEFSHLPTLLGLCNLRFQQQTHQYDPRISQLLKHLDQCLAGTCIKPAHWLAKDIAQQLNLSQSRFLHLFKENMGLAWRPYLLWRRLICAITALQADHTATQAAYMAGFSDSAHLSRTFKKQFGITLQKLLSQNKSQ</sequence>
<dbReference type="InterPro" id="IPR009057">
    <property type="entry name" value="Homeodomain-like_sf"/>
</dbReference>
<organism evidence="5 6">
    <name type="scientific">Pseudoalteromonas citrea</name>
    <dbReference type="NCBI Taxonomy" id="43655"/>
    <lineage>
        <taxon>Bacteria</taxon>
        <taxon>Pseudomonadati</taxon>
        <taxon>Pseudomonadota</taxon>
        <taxon>Gammaproteobacteria</taxon>
        <taxon>Alteromonadales</taxon>
        <taxon>Pseudoalteromonadaceae</taxon>
        <taxon>Pseudoalteromonas</taxon>
    </lineage>
</organism>
<evidence type="ECO:0000256" key="2">
    <source>
        <dbReference type="ARBA" id="ARBA00023125"/>
    </source>
</evidence>